<gene>
    <name evidence="9" type="primary">FAM159A</name>
</gene>
<evidence type="ECO:0000256" key="3">
    <source>
        <dbReference type="ARBA" id="ARBA00022989"/>
    </source>
</evidence>
<dbReference type="InterPro" id="IPR053891">
    <property type="entry name" value="Shisa_N"/>
</dbReference>
<keyword evidence="2 6" id="KW-0812">Transmembrane</keyword>
<proteinExistence type="predicted"/>
<feature type="transmembrane region" description="Helical" evidence="6">
    <location>
        <begin position="57"/>
        <end position="90"/>
    </location>
</feature>
<evidence type="ECO:0000256" key="5">
    <source>
        <dbReference type="SAM" id="MobiDB-lite"/>
    </source>
</evidence>
<dbReference type="KEGG" id="pcw:110209353"/>
<keyword evidence="4 6" id="KW-0472">Membrane</keyword>
<organism evidence="8 9">
    <name type="scientific">Phascolarctos cinereus</name>
    <name type="common">Koala</name>
    <dbReference type="NCBI Taxonomy" id="38626"/>
    <lineage>
        <taxon>Eukaryota</taxon>
        <taxon>Metazoa</taxon>
        <taxon>Chordata</taxon>
        <taxon>Craniata</taxon>
        <taxon>Vertebrata</taxon>
        <taxon>Euteleostomi</taxon>
        <taxon>Mammalia</taxon>
        <taxon>Metatheria</taxon>
        <taxon>Diprotodontia</taxon>
        <taxon>Phascolarctidae</taxon>
        <taxon>Phascolarctos</taxon>
    </lineage>
</organism>
<dbReference type="AlphaFoldDB" id="A0A6P5KFZ5"/>
<dbReference type="RefSeq" id="XP_020843446.1">
    <property type="nucleotide sequence ID" value="XM_020987787.1"/>
</dbReference>
<dbReference type="GeneID" id="110209353"/>
<evidence type="ECO:0000259" key="7">
    <source>
        <dbReference type="Pfam" id="PF13908"/>
    </source>
</evidence>
<evidence type="ECO:0000313" key="9">
    <source>
        <dbReference type="RefSeq" id="XP_020843446.1"/>
    </source>
</evidence>
<dbReference type="PANTHER" id="PTHR31395:SF3">
    <property type="entry name" value="PROTEIN SHISA-LIKE-2A"/>
    <property type="match status" value="1"/>
</dbReference>
<reference evidence="9" key="1">
    <citation type="submission" date="2025-08" db="UniProtKB">
        <authorList>
            <consortium name="RefSeq"/>
        </authorList>
    </citation>
    <scope>IDENTIFICATION</scope>
    <source>
        <tissue evidence="9">Spleen</tissue>
    </source>
</reference>
<evidence type="ECO:0000256" key="1">
    <source>
        <dbReference type="ARBA" id="ARBA00004370"/>
    </source>
</evidence>
<dbReference type="GO" id="GO:0016020">
    <property type="term" value="C:membrane"/>
    <property type="evidence" value="ECO:0007669"/>
    <property type="project" value="UniProtKB-SubCell"/>
</dbReference>
<comment type="subcellular location">
    <subcellularLocation>
        <location evidence="1">Membrane</location>
    </subcellularLocation>
</comment>
<dbReference type="FunCoup" id="A0A6P5KFZ5">
    <property type="interactions" value="7"/>
</dbReference>
<sequence length="169" mass="18220">MSGSCSSYLNAAKELVSGFSCPGPGGEAAAVYCCGFQDHRYCCSDPHSFFPYEHRYMWWLSIGALVGLSVAAVVLLAFVITVCVLCYLFINSKPPAKLDTGLSLQAADPDPPSLEEANQSGVEAVGPNSLRRHFLNPRLDCDPQAPNPDRLFQRCFIATVTTTDAQGLP</sequence>
<dbReference type="InParanoid" id="A0A6P5KFZ5"/>
<evidence type="ECO:0000256" key="4">
    <source>
        <dbReference type="ARBA" id="ARBA00023136"/>
    </source>
</evidence>
<keyword evidence="3 6" id="KW-1133">Transmembrane helix</keyword>
<dbReference type="Pfam" id="PF13908">
    <property type="entry name" value="Shisa_N"/>
    <property type="match status" value="1"/>
</dbReference>
<accession>A0A6P5KFZ5</accession>
<dbReference type="PANTHER" id="PTHR31395">
    <property type="entry name" value="SHISA"/>
    <property type="match status" value="1"/>
</dbReference>
<dbReference type="CTD" id="348378"/>
<feature type="domain" description="Shisa N-terminal" evidence="7">
    <location>
        <begin position="4"/>
        <end position="48"/>
    </location>
</feature>
<feature type="region of interest" description="Disordered" evidence="5">
    <location>
        <begin position="102"/>
        <end position="121"/>
    </location>
</feature>
<dbReference type="OMA" id="MMNRKVD"/>
<dbReference type="InterPro" id="IPR026910">
    <property type="entry name" value="Shisa"/>
</dbReference>
<name>A0A6P5KFZ5_PHACI</name>
<evidence type="ECO:0000313" key="8">
    <source>
        <dbReference type="Proteomes" id="UP000515140"/>
    </source>
</evidence>
<keyword evidence="8" id="KW-1185">Reference proteome</keyword>
<protein>
    <submittedName>
        <fullName evidence="9">Membrane protein FAM159A</fullName>
    </submittedName>
</protein>
<evidence type="ECO:0000256" key="6">
    <source>
        <dbReference type="SAM" id="Phobius"/>
    </source>
</evidence>
<evidence type="ECO:0000256" key="2">
    <source>
        <dbReference type="ARBA" id="ARBA00022692"/>
    </source>
</evidence>
<dbReference type="Proteomes" id="UP000515140">
    <property type="component" value="Unplaced"/>
</dbReference>